<dbReference type="AlphaFoldDB" id="A0A1V6TCR8"/>
<sequence length="558" mass="64016">MSSTADCAKPERMNWERLDSPSDRMVVEDSVTNTDTESAGLQEEETTAITYRFSPFQRNQIQVHSKYLNDVIARVDKHNALGRAPGDFTEIEPFPTLFYHMDDIRSEIAKLKCEDADLDLKALNHVAAEMEPIWRKAREEIIESGFVSYDMLWRCFHPGEPVFTRMRLAVYGSLKWDNLEEKLTKKAFVFTVEKKDKINGRIIVDFEAKGLWHAGYIGGRDRDLAVSEKDRREEYQWERLPVTAKLTDEQARLCPTHIGCRRLSDYKRFIVGIDKLTPVAWNIGAMDHLVLEQRKKDILKAPVGQHYNKRDRDAQGDLIAGKGQSLVILLHGSPGVGKTLTAECVSEDVKKPLIALSIGDLVWEEKRLEQRLQEEFNRATDWDAILLLDEADVVLEARSFEDVRRNGIVSVFLRQLEYYQGVLFLTSNRVSTMDVAFQSRIQIGISFKTMTHDIRVKVWGKLLALNGRDKMIGTQTVREVKEKLGKFQLNGRKIRNVLNVADGLAFSEYGEPGRLKYTHIREAVESAVEFQNMLEESKASMKSDQTVWAMYRDGVDEF</sequence>
<dbReference type="InterPro" id="IPR003959">
    <property type="entry name" value="ATPase_AAA_core"/>
</dbReference>
<protein>
    <recommendedName>
        <fullName evidence="1">AAA+ ATPase domain-containing protein</fullName>
    </recommendedName>
</protein>
<keyword evidence="3" id="KW-1185">Reference proteome</keyword>
<dbReference type="InterPro" id="IPR003593">
    <property type="entry name" value="AAA+_ATPase"/>
</dbReference>
<dbReference type="SMART" id="SM00382">
    <property type="entry name" value="AAA"/>
    <property type="match status" value="1"/>
</dbReference>
<dbReference type="PANTHER" id="PTHR46411:SF4">
    <property type="entry name" value="AAA+ ATPASE DOMAIN-CONTAINING PROTEIN"/>
    <property type="match status" value="1"/>
</dbReference>
<dbReference type="OrthoDB" id="10042665at2759"/>
<name>A0A1V6TCR8_9EURO</name>
<evidence type="ECO:0000259" key="1">
    <source>
        <dbReference type="SMART" id="SM00382"/>
    </source>
</evidence>
<dbReference type="GO" id="GO:0016887">
    <property type="term" value="F:ATP hydrolysis activity"/>
    <property type="evidence" value="ECO:0007669"/>
    <property type="project" value="InterPro"/>
</dbReference>
<dbReference type="Proteomes" id="UP000191285">
    <property type="component" value="Unassembled WGS sequence"/>
</dbReference>
<accession>A0A1V6TCR8</accession>
<dbReference type="GO" id="GO:0005524">
    <property type="term" value="F:ATP binding"/>
    <property type="evidence" value="ECO:0007669"/>
    <property type="project" value="InterPro"/>
</dbReference>
<organism evidence="2 3">
    <name type="scientific">Penicillium steckii</name>
    <dbReference type="NCBI Taxonomy" id="303698"/>
    <lineage>
        <taxon>Eukaryota</taxon>
        <taxon>Fungi</taxon>
        <taxon>Dikarya</taxon>
        <taxon>Ascomycota</taxon>
        <taxon>Pezizomycotina</taxon>
        <taxon>Eurotiomycetes</taxon>
        <taxon>Eurotiomycetidae</taxon>
        <taxon>Eurotiales</taxon>
        <taxon>Aspergillaceae</taxon>
        <taxon>Penicillium</taxon>
    </lineage>
</organism>
<gene>
    <name evidence="2" type="ORF">PENSTE_c008G08801</name>
</gene>
<reference evidence="3" key="1">
    <citation type="journal article" date="2017" name="Nat. Microbiol.">
        <title>Global analysis of biosynthetic gene clusters reveals vast potential of secondary metabolite production in Penicillium species.</title>
        <authorList>
            <person name="Nielsen J.C."/>
            <person name="Grijseels S."/>
            <person name="Prigent S."/>
            <person name="Ji B."/>
            <person name="Dainat J."/>
            <person name="Nielsen K.F."/>
            <person name="Frisvad J.C."/>
            <person name="Workman M."/>
            <person name="Nielsen J."/>
        </authorList>
    </citation>
    <scope>NUCLEOTIDE SEQUENCE [LARGE SCALE GENOMIC DNA]</scope>
    <source>
        <strain evidence="3">IBT 24891</strain>
    </source>
</reference>
<feature type="domain" description="AAA+ ATPase" evidence="1">
    <location>
        <begin position="324"/>
        <end position="447"/>
    </location>
</feature>
<comment type="caution">
    <text evidence="2">The sequence shown here is derived from an EMBL/GenBank/DDBJ whole genome shotgun (WGS) entry which is preliminary data.</text>
</comment>
<evidence type="ECO:0000313" key="3">
    <source>
        <dbReference type="Proteomes" id="UP000191285"/>
    </source>
</evidence>
<dbReference type="Gene3D" id="3.40.50.300">
    <property type="entry name" value="P-loop containing nucleotide triphosphate hydrolases"/>
    <property type="match status" value="1"/>
</dbReference>
<dbReference type="CDD" id="cd19481">
    <property type="entry name" value="RecA-like_protease"/>
    <property type="match status" value="1"/>
</dbReference>
<proteinExistence type="predicted"/>
<dbReference type="InterPro" id="IPR027417">
    <property type="entry name" value="P-loop_NTPase"/>
</dbReference>
<dbReference type="SUPFAM" id="SSF52540">
    <property type="entry name" value="P-loop containing nucleoside triphosphate hydrolases"/>
    <property type="match status" value="1"/>
</dbReference>
<dbReference type="STRING" id="303698.A0A1V6TCR8"/>
<dbReference type="Pfam" id="PF00004">
    <property type="entry name" value="AAA"/>
    <property type="match status" value="1"/>
</dbReference>
<evidence type="ECO:0000313" key="2">
    <source>
        <dbReference type="EMBL" id="OQE23619.1"/>
    </source>
</evidence>
<dbReference type="EMBL" id="MLKD01000008">
    <property type="protein sequence ID" value="OQE23619.1"/>
    <property type="molecule type" value="Genomic_DNA"/>
</dbReference>
<dbReference type="PANTHER" id="PTHR46411">
    <property type="entry name" value="FAMILY ATPASE, PUTATIVE-RELATED"/>
    <property type="match status" value="1"/>
</dbReference>